<evidence type="ECO:0000256" key="2">
    <source>
        <dbReference type="ARBA" id="ARBA00022723"/>
    </source>
</evidence>
<evidence type="ECO:0000256" key="5">
    <source>
        <dbReference type="ARBA" id="ARBA00023004"/>
    </source>
</evidence>
<organism evidence="6 7">
    <name type="scientific">Saccharothrix mutabilis subsp. mutabilis</name>
    <dbReference type="NCBI Taxonomy" id="66855"/>
    <lineage>
        <taxon>Bacteria</taxon>
        <taxon>Bacillati</taxon>
        <taxon>Actinomycetota</taxon>
        <taxon>Actinomycetes</taxon>
        <taxon>Pseudonocardiales</taxon>
        <taxon>Pseudonocardiaceae</taxon>
        <taxon>Saccharothrix</taxon>
    </lineage>
</organism>
<proteinExistence type="inferred from homology"/>
<dbReference type="Proteomes" id="UP001500416">
    <property type="component" value="Unassembled WGS sequence"/>
</dbReference>
<sequence>MFLSVIDSRPVGFRLTLPHITEEEGTMFAVPENTIALPQSHAALHPVRIALDVAARRERWAHLLRYDPDTRFAALVEKTERQEVWLMSWLPGQSADLHDHGATSGAFTVVSGALTEVVAPGPTQVLHHLVAGQSRVFGPNYVHQVRNDGADPAVTIHVYRDGERTMRPFGFDPVTGPVPL</sequence>
<dbReference type="InterPro" id="IPR014710">
    <property type="entry name" value="RmlC-like_jellyroll"/>
</dbReference>
<dbReference type="InterPro" id="IPR010300">
    <property type="entry name" value="CDO_1"/>
</dbReference>
<evidence type="ECO:0000313" key="7">
    <source>
        <dbReference type="Proteomes" id="UP001500416"/>
    </source>
</evidence>
<dbReference type="SUPFAM" id="SSF51182">
    <property type="entry name" value="RmlC-like cupins"/>
    <property type="match status" value="1"/>
</dbReference>
<evidence type="ECO:0000313" key="6">
    <source>
        <dbReference type="EMBL" id="GAA0212819.1"/>
    </source>
</evidence>
<dbReference type="EMBL" id="BAAABU010000002">
    <property type="protein sequence ID" value="GAA0212819.1"/>
    <property type="molecule type" value="Genomic_DNA"/>
</dbReference>
<accession>A0ABP3CRH8</accession>
<keyword evidence="3 6" id="KW-0223">Dioxygenase</keyword>
<dbReference type="Gene3D" id="2.60.120.10">
    <property type="entry name" value="Jelly Rolls"/>
    <property type="match status" value="1"/>
</dbReference>
<keyword evidence="4" id="KW-0560">Oxidoreductase</keyword>
<gene>
    <name evidence="6" type="ORF">GCM10010492_08240</name>
</gene>
<keyword evidence="2" id="KW-0479">Metal-binding</keyword>
<comment type="caution">
    <text evidence="6">The sequence shown here is derived from an EMBL/GenBank/DDBJ whole genome shotgun (WGS) entry which is preliminary data.</text>
</comment>
<dbReference type="InterPro" id="IPR011051">
    <property type="entry name" value="RmlC_Cupin_sf"/>
</dbReference>
<dbReference type="PANTHER" id="PTHR12918">
    <property type="entry name" value="CYSTEINE DIOXYGENASE"/>
    <property type="match status" value="1"/>
</dbReference>
<name>A0ABP3CRH8_9PSEU</name>
<dbReference type="Pfam" id="PF05995">
    <property type="entry name" value="CDO_I"/>
    <property type="match status" value="1"/>
</dbReference>
<dbReference type="CDD" id="cd10548">
    <property type="entry name" value="cupin_CDO"/>
    <property type="match status" value="1"/>
</dbReference>
<keyword evidence="5" id="KW-0408">Iron</keyword>
<evidence type="ECO:0000256" key="3">
    <source>
        <dbReference type="ARBA" id="ARBA00022964"/>
    </source>
</evidence>
<dbReference type="PANTHER" id="PTHR12918:SF1">
    <property type="entry name" value="CYSTEINE DIOXYGENASE TYPE 1"/>
    <property type="match status" value="1"/>
</dbReference>
<reference evidence="7" key="1">
    <citation type="journal article" date="2019" name="Int. J. Syst. Evol. Microbiol.">
        <title>The Global Catalogue of Microorganisms (GCM) 10K type strain sequencing project: providing services to taxonomists for standard genome sequencing and annotation.</title>
        <authorList>
            <consortium name="The Broad Institute Genomics Platform"/>
            <consortium name="The Broad Institute Genome Sequencing Center for Infectious Disease"/>
            <person name="Wu L."/>
            <person name="Ma J."/>
        </authorList>
    </citation>
    <scope>NUCLEOTIDE SEQUENCE [LARGE SCALE GENOMIC DNA]</scope>
    <source>
        <strain evidence="7">JCM 3380</strain>
    </source>
</reference>
<keyword evidence="7" id="KW-1185">Reference proteome</keyword>
<evidence type="ECO:0000256" key="1">
    <source>
        <dbReference type="ARBA" id="ARBA00006622"/>
    </source>
</evidence>
<comment type="similarity">
    <text evidence="1">Belongs to the cysteine dioxygenase family.</text>
</comment>
<dbReference type="GO" id="GO:0051213">
    <property type="term" value="F:dioxygenase activity"/>
    <property type="evidence" value="ECO:0007669"/>
    <property type="project" value="UniProtKB-KW"/>
</dbReference>
<protein>
    <submittedName>
        <fullName evidence="6">Cysteine dioxygenase family protein</fullName>
    </submittedName>
</protein>
<evidence type="ECO:0000256" key="4">
    <source>
        <dbReference type="ARBA" id="ARBA00023002"/>
    </source>
</evidence>